<dbReference type="InterPro" id="IPR000652">
    <property type="entry name" value="Triosephosphate_isomerase"/>
</dbReference>
<comment type="catalytic activity">
    <reaction evidence="4">
        <text>D-glyceraldehyde 3-phosphate = dihydroxyacetone phosphate</text>
        <dbReference type="Rhea" id="RHEA:18585"/>
        <dbReference type="ChEBI" id="CHEBI:57642"/>
        <dbReference type="ChEBI" id="CHEBI:59776"/>
        <dbReference type="EC" id="5.3.1.1"/>
    </reaction>
</comment>
<comment type="pathway">
    <text evidence="4">Carbohydrate biosynthesis; gluconeogenesis.</text>
</comment>
<comment type="subcellular location">
    <subcellularLocation>
        <location evidence="4">Cytoplasm</location>
    </subcellularLocation>
</comment>
<keyword evidence="4" id="KW-0324">Glycolysis</keyword>
<dbReference type="GO" id="GO:0005829">
    <property type="term" value="C:cytosol"/>
    <property type="evidence" value="ECO:0007669"/>
    <property type="project" value="TreeGrafter"/>
</dbReference>
<keyword evidence="4" id="KW-0312">Gluconeogenesis</keyword>
<dbReference type="InterPro" id="IPR020861">
    <property type="entry name" value="Triosephosphate_isomerase_AS"/>
</dbReference>
<reference evidence="5" key="1">
    <citation type="submission" date="2020-10" db="EMBL/GenBank/DDBJ databases">
        <title>Microbiome of the Black Sea water column analyzed by genome centric metagenomics.</title>
        <authorList>
            <person name="Cabello-Yeves P.J."/>
            <person name="Callieri C."/>
            <person name="Picazo A."/>
            <person name="Mehrshad M."/>
            <person name="Haro-Moreno J.M."/>
            <person name="Roda-Garcia J."/>
            <person name="Dzembekova N."/>
            <person name="Slabakova V."/>
            <person name="Slabakova N."/>
            <person name="Moncheva S."/>
            <person name="Rodriguez-Valera F."/>
        </authorList>
    </citation>
    <scope>NUCLEOTIDE SEQUENCE</scope>
    <source>
        <strain evidence="5">BS307-5m-G49</strain>
    </source>
</reference>
<dbReference type="InterPro" id="IPR013785">
    <property type="entry name" value="Aldolase_TIM"/>
</dbReference>
<dbReference type="CDD" id="cd00311">
    <property type="entry name" value="TIM"/>
    <property type="match status" value="1"/>
</dbReference>
<protein>
    <recommendedName>
        <fullName evidence="4">Triosephosphate isomerase</fullName>
        <ecNumber evidence="4">5.3.1.1</ecNumber>
    </recommendedName>
</protein>
<comment type="pathway">
    <text evidence="1">Carbohydrate metabolism; erythritol degradation.</text>
</comment>
<dbReference type="EC" id="5.3.1.1" evidence="4"/>
<evidence type="ECO:0000313" key="6">
    <source>
        <dbReference type="Proteomes" id="UP000744438"/>
    </source>
</evidence>
<evidence type="ECO:0000313" key="5">
    <source>
        <dbReference type="EMBL" id="MBL6811313.1"/>
    </source>
</evidence>
<dbReference type="GO" id="GO:0006094">
    <property type="term" value="P:gluconeogenesis"/>
    <property type="evidence" value="ECO:0007669"/>
    <property type="project" value="UniProtKB-KW"/>
</dbReference>
<name>A0A937I3E7_9GAMM</name>
<organism evidence="5 6">
    <name type="scientific">SAR86 cluster bacterium</name>
    <dbReference type="NCBI Taxonomy" id="2030880"/>
    <lineage>
        <taxon>Bacteria</taxon>
        <taxon>Pseudomonadati</taxon>
        <taxon>Pseudomonadota</taxon>
        <taxon>Gammaproteobacteria</taxon>
        <taxon>SAR86 cluster</taxon>
    </lineage>
</organism>
<dbReference type="PANTHER" id="PTHR21139:SF42">
    <property type="entry name" value="TRIOSEPHOSPHATE ISOMERASE"/>
    <property type="match status" value="1"/>
</dbReference>
<dbReference type="GO" id="GO:0004807">
    <property type="term" value="F:triose-phosphate isomerase activity"/>
    <property type="evidence" value="ECO:0007669"/>
    <property type="project" value="UniProtKB-EC"/>
</dbReference>
<evidence type="ECO:0000256" key="2">
    <source>
        <dbReference type="ARBA" id="ARBA00007422"/>
    </source>
</evidence>
<comment type="pathway">
    <text evidence="4">Carbohydrate degradation; glycolysis; D-glyceraldehyde 3-phosphate from glycerone phosphate: step 1/1.</text>
</comment>
<keyword evidence="4" id="KW-0963">Cytoplasm</keyword>
<dbReference type="AlphaFoldDB" id="A0A937I3E7"/>
<comment type="subunit">
    <text evidence="4">Homodimer.</text>
</comment>
<accession>A0A937I3E7</accession>
<dbReference type="Pfam" id="PF00121">
    <property type="entry name" value="TIM"/>
    <property type="match status" value="1"/>
</dbReference>
<proteinExistence type="inferred from homology"/>
<dbReference type="PROSITE" id="PS51440">
    <property type="entry name" value="TIM_2"/>
    <property type="match status" value="1"/>
</dbReference>
<dbReference type="InterPro" id="IPR035990">
    <property type="entry name" value="TIM_sf"/>
</dbReference>
<evidence type="ECO:0000256" key="1">
    <source>
        <dbReference type="ARBA" id="ARBA00004939"/>
    </source>
</evidence>
<dbReference type="GO" id="GO:0019563">
    <property type="term" value="P:glycerol catabolic process"/>
    <property type="evidence" value="ECO:0007669"/>
    <property type="project" value="TreeGrafter"/>
</dbReference>
<dbReference type="SUPFAM" id="SSF51351">
    <property type="entry name" value="Triosephosphate isomerase (TIM)"/>
    <property type="match status" value="1"/>
</dbReference>
<evidence type="ECO:0000256" key="3">
    <source>
        <dbReference type="ARBA" id="ARBA00023235"/>
    </source>
</evidence>
<dbReference type="Gene3D" id="3.20.20.70">
    <property type="entry name" value="Aldolase class I"/>
    <property type="match status" value="1"/>
</dbReference>
<evidence type="ECO:0000256" key="4">
    <source>
        <dbReference type="RuleBase" id="RU363013"/>
    </source>
</evidence>
<dbReference type="GO" id="GO:0006096">
    <property type="term" value="P:glycolytic process"/>
    <property type="evidence" value="ECO:0007669"/>
    <property type="project" value="UniProtKB-KW"/>
</dbReference>
<dbReference type="GO" id="GO:0046166">
    <property type="term" value="P:glyceraldehyde-3-phosphate biosynthetic process"/>
    <property type="evidence" value="ECO:0007669"/>
    <property type="project" value="TreeGrafter"/>
</dbReference>
<dbReference type="PROSITE" id="PS00171">
    <property type="entry name" value="TIM_1"/>
    <property type="match status" value="1"/>
</dbReference>
<gene>
    <name evidence="5" type="ORF">ISQ63_00350</name>
</gene>
<keyword evidence="3 4" id="KW-0413">Isomerase</keyword>
<dbReference type="PANTHER" id="PTHR21139">
    <property type="entry name" value="TRIOSEPHOSPHATE ISOMERASE"/>
    <property type="match status" value="1"/>
</dbReference>
<dbReference type="EMBL" id="JADHQC010000001">
    <property type="protein sequence ID" value="MBL6811313.1"/>
    <property type="molecule type" value="Genomic_DNA"/>
</dbReference>
<dbReference type="Proteomes" id="UP000744438">
    <property type="component" value="Unassembled WGS sequence"/>
</dbReference>
<comment type="caution">
    <text evidence="5">The sequence shown here is derived from an EMBL/GenBank/DDBJ whole genome shotgun (WGS) entry which is preliminary data.</text>
</comment>
<sequence>MKYLIANWKMNSVDIELWEQKFINVVSSQNNFPKSDELKIIVCLNLYDYYALSEKIKNSKNTIFNKISLFAQDVSQHDEGPFTGQISSKFLKKAGVEGSIIGHSELREKGDTENIVFEKGLKLKEYALSNIFCIGEGLEIQENNKKKSFLINQLQTFCKDNVSPDLLAYEPIWAIGTGKEADSENIASAVSIILDFFKEKKIDCPVLYGGSVSNSNIEEIISISGIDGCLVGNSSLDGEQFAIIASKIKS</sequence>
<comment type="similarity">
    <text evidence="2 4">Belongs to the triosephosphate isomerase family.</text>
</comment>